<dbReference type="Proteomes" id="UP001140453">
    <property type="component" value="Unassembled WGS sequence"/>
</dbReference>
<evidence type="ECO:0000313" key="5">
    <source>
        <dbReference type="Proteomes" id="UP001140453"/>
    </source>
</evidence>
<dbReference type="Gene3D" id="1.25.40.10">
    <property type="entry name" value="Tetratricopeptide repeat domain"/>
    <property type="match status" value="1"/>
</dbReference>
<feature type="domain" description="Nephrocystin 3-like N-terminal" evidence="3">
    <location>
        <begin position="289"/>
        <end position="469"/>
    </location>
</feature>
<dbReference type="InterPro" id="IPR027417">
    <property type="entry name" value="P-loop_NTPase"/>
</dbReference>
<dbReference type="Pfam" id="PF17109">
    <property type="entry name" value="Goodbye"/>
    <property type="match status" value="1"/>
</dbReference>
<dbReference type="PANTHER" id="PTHR10039">
    <property type="entry name" value="AMELOGENIN"/>
    <property type="match status" value="1"/>
</dbReference>
<dbReference type="InterPro" id="IPR056884">
    <property type="entry name" value="NPHP3-like_N"/>
</dbReference>
<evidence type="ECO:0008006" key="6">
    <source>
        <dbReference type="Google" id="ProtNLM"/>
    </source>
</evidence>
<reference evidence="4" key="1">
    <citation type="submission" date="2022-10" db="EMBL/GenBank/DDBJ databases">
        <title>Tapping the CABI collections for fungal endophytes: first genome assemblies for Collariella, Neodidymelliopsis, Ascochyta clinopodiicola, Didymella pomorum, Didymosphaeria variabile, Neocosmospora piperis and Neocucurbitaria cava.</title>
        <authorList>
            <person name="Hill R."/>
        </authorList>
    </citation>
    <scope>NUCLEOTIDE SEQUENCE</scope>
    <source>
        <strain evidence="4">IMI 355082</strain>
    </source>
</reference>
<keyword evidence="1" id="KW-0677">Repeat</keyword>
<name>A0A9W9D2G0_9PEZI</name>
<organism evidence="4 5">
    <name type="scientific">Gnomoniopsis smithogilvyi</name>
    <dbReference type="NCBI Taxonomy" id="1191159"/>
    <lineage>
        <taxon>Eukaryota</taxon>
        <taxon>Fungi</taxon>
        <taxon>Dikarya</taxon>
        <taxon>Ascomycota</taxon>
        <taxon>Pezizomycotina</taxon>
        <taxon>Sordariomycetes</taxon>
        <taxon>Sordariomycetidae</taxon>
        <taxon>Diaporthales</taxon>
        <taxon>Gnomoniaceae</taxon>
        <taxon>Gnomoniopsis</taxon>
    </lineage>
</organism>
<feature type="domain" description="Fungal STAND N-terminal Goodbye" evidence="2">
    <location>
        <begin position="13"/>
        <end position="137"/>
    </location>
</feature>
<dbReference type="InterPro" id="IPR011990">
    <property type="entry name" value="TPR-like_helical_dom_sf"/>
</dbReference>
<evidence type="ECO:0000256" key="1">
    <source>
        <dbReference type="ARBA" id="ARBA00022737"/>
    </source>
</evidence>
<sequence>MPADDEGVIKKLWDEAATEFETICGESLRGGDIKSFDDVKGVIESRFQAGTSYDAAEQAERDKAKRVGLESLKYMKLLANVTAQASSFIPIPSSAASAANNALAFVFDIPQSIKDYTDAVNQVFDEVSSILAQVKIYETMTIVDPSLCQQIHRVMVSFVKLCAHVVKYQQGRKRSRFFHQLKAGLLHDDTNLKAEMTEFKRVLQQQRDVEGTVTLRAAIETRDGVAMLNQNFGALQNGVEITQQGVQTLLNSGERLKQLKKIKETFGLHNETKTSRAICDKHYEDCHLDTGKWIWAHEAYKQWTTSGKNNEATSHALLLSGPSSSGKTLACARIIKQLEENKEDRTYVAYYFFPNHKNQNSDTDSFSPQLALKHMAFQIASTDPTMQDALYKACQADNTAFWASSGSLSSLWDKLKIGVSGSGKKYYLVFDGLESLSSEHSTDLVNFILSLQVTGEPKAAASQVRVLVSGVQFEDFRAVRASTAFRINMMDANVSDMRILVEHELTKKGMLRHPKPNSDQQNAKAKILEKLPQKVDGSYSNLRFRIDDVIRLLSSRKTNMKDLDRRLDENTSSGQAAIKMRQQSLTEGEVTDLNELLKWVLFCKYSLTLTQLEMAMFFYSDSEALGMTLEYIIKNKYSSILRVEAGGVVNVEDNVSDFLKKAEDSSVKRVRHEDQALISMKITVKNVDPETCGNFLWDLAHQSNRQKFKFGFDAVDANSSNQAAIAVDALKAHHTIVLSTFKYLEQETVDKTKDLGYYLIRWLPYHLASLRSTMHEPNRFFHHQELQEIGQGLHTLFKDNVVFERHKAVFNATLWDVEEMDNIREWLADSSVMGKIVAGDKSWRERMNHNGPAKGYMKEFTESTVRTLLRQRDSEFGTAFEWLQRLMDASDQTKTSSASLTETIRWNRISDWCQDILGLKDPELDSLWYERLASHAASRCDDETIILSLYNRALERENPSWLCHRGLGETHYQNDDLPNAMKHVELALIEAEAEGATPKPRKTDLSELQLILAKYTTRAGHAQVAKDWYLKACHSDDTDQAQEAQVGLLKATFSSPDYQETNKWLQERLNEEDGEERMIGILKKAARDDDHETVILRILVVAFEDPDLWGVVKRVMETASASSALGEDPHHRKDENDMENYRQDMGDESIGVLLYYQGVAKHRFEAPFDTDNSSSEALRLWEASRDKLSGISSYTAYHVCDNAKLEIARHHFQAMRHQDHPIHIETLTRLADEESEKGVYSWRATAFLGSLHAIRGEAALSKAKLVHNVKAGLEILSDDTPNNDMFGLHLIFRALVSHGDFENAAVALLLSQNPDPVAARLSPFKVEDILVYDGVGTQHMLEVVNEVASKTLDLVDSQSLGTSKQTRIEVAAKHVESCLARLESVDGDLDEADRILEIAAHKLITARLRAPQQETADDTGWWGCDGRSMDGKKCKNDAFYHCTYCPDVDFCGGCFERLRSSNKYCNRDITACDSKHQWLKLPPRSSKLYVGPAATVVGVPRVPRRKHDGQVLEVLEGEGKSISLEDWKSDLAQTWGINFGGKGN</sequence>
<dbReference type="Pfam" id="PF24883">
    <property type="entry name" value="NPHP3_N"/>
    <property type="match status" value="1"/>
</dbReference>
<accession>A0A9W9D2G0</accession>
<dbReference type="EMBL" id="JAPEVB010000001">
    <property type="protein sequence ID" value="KAJ4397474.1"/>
    <property type="molecule type" value="Genomic_DNA"/>
</dbReference>
<dbReference type="Gene3D" id="3.40.50.300">
    <property type="entry name" value="P-loop containing nucleotide triphosphate hydrolases"/>
    <property type="match status" value="1"/>
</dbReference>
<gene>
    <name evidence="4" type="ORF">N0V93_001703</name>
</gene>
<dbReference type="PANTHER" id="PTHR10039:SF17">
    <property type="entry name" value="FUNGAL STAND N-TERMINAL GOODBYE DOMAIN-CONTAINING PROTEIN-RELATED"/>
    <property type="match status" value="1"/>
</dbReference>
<proteinExistence type="predicted"/>
<evidence type="ECO:0000259" key="2">
    <source>
        <dbReference type="Pfam" id="PF17109"/>
    </source>
</evidence>
<evidence type="ECO:0000313" key="4">
    <source>
        <dbReference type="EMBL" id="KAJ4397474.1"/>
    </source>
</evidence>
<keyword evidence="5" id="KW-1185">Reference proteome</keyword>
<protein>
    <recommendedName>
        <fullName evidence="6">Fungal STAND N-terminal Goodbye domain-containing protein</fullName>
    </recommendedName>
</protein>
<evidence type="ECO:0000259" key="3">
    <source>
        <dbReference type="Pfam" id="PF24883"/>
    </source>
</evidence>
<dbReference type="InterPro" id="IPR031350">
    <property type="entry name" value="Goodbye_dom"/>
</dbReference>
<comment type="caution">
    <text evidence="4">The sequence shown here is derived from an EMBL/GenBank/DDBJ whole genome shotgun (WGS) entry which is preliminary data.</text>
</comment>
<dbReference type="OrthoDB" id="2913095at2759"/>